<evidence type="ECO:0000313" key="1">
    <source>
        <dbReference type="EMBL" id="GMN53409.1"/>
    </source>
</evidence>
<sequence length="65" mass="7334">MLREVPLGWSPLESGSPSLLFLRGIYRDERNGGYGAKMLGEVPLGWSPPENGSPFLLYLIDIWRE</sequence>
<keyword evidence="2" id="KW-1185">Reference proteome</keyword>
<accession>A0AA88DK06</accession>
<organism evidence="1 2">
    <name type="scientific">Ficus carica</name>
    <name type="common">Common fig</name>
    <dbReference type="NCBI Taxonomy" id="3494"/>
    <lineage>
        <taxon>Eukaryota</taxon>
        <taxon>Viridiplantae</taxon>
        <taxon>Streptophyta</taxon>
        <taxon>Embryophyta</taxon>
        <taxon>Tracheophyta</taxon>
        <taxon>Spermatophyta</taxon>
        <taxon>Magnoliopsida</taxon>
        <taxon>eudicotyledons</taxon>
        <taxon>Gunneridae</taxon>
        <taxon>Pentapetalae</taxon>
        <taxon>rosids</taxon>
        <taxon>fabids</taxon>
        <taxon>Rosales</taxon>
        <taxon>Moraceae</taxon>
        <taxon>Ficeae</taxon>
        <taxon>Ficus</taxon>
    </lineage>
</organism>
<gene>
    <name evidence="1" type="ORF">TIFTF001_022553</name>
</gene>
<dbReference type="Proteomes" id="UP001187192">
    <property type="component" value="Unassembled WGS sequence"/>
</dbReference>
<evidence type="ECO:0000313" key="2">
    <source>
        <dbReference type="Proteomes" id="UP001187192"/>
    </source>
</evidence>
<protein>
    <submittedName>
        <fullName evidence="1">Uncharacterized protein</fullName>
    </submittedName>
</protein>
<dbReference type="AlphaFoldDB" id="A0AA88DK06"/>
<comment type="caution">
    <text evidence="1">The sequence shown here is derived from an EMBL/GenBank/DDBJ whole genome shotgun (WGS) entry which is preliminary data.</text>
</comment>
<reference evidence="1" key="1">
    <citation type="submission" date="2023-07" db="EMBL/GenBank/DDBJ databases">
        <title>draft genome sequence of fig (Ficus carica).</title>
        <authorList>
            <person name="Takahashi T."/>
            <person name="Nishimura K."/>
        </authorList>
    </citation>
    <scope>NUCLEOTIDE SEQUENCE</scope>
</reference>
<proteinExistence type="predicted"/>
<dbReference type="EMBL" id="BTGU01000046">
    <property type="protein sequence ID" value="GMN53409.1"/>
    <property type="molecule type" value="Genomic_DNA"/>
</dbReference>
<name>A0AA88DK06_FICCA</name>